<dbReference type="AlphaFoldDB" id="A0A0G1C0T3"/>
<comment type="caution">
    <text evidence="6">The sequence shown here is derived from an EMBL/GenBank/DDBJ whole genome shotgun (WGS) entry which is preliminary data.</text>
</comment>
<dbReference type="SUPFAM" id="SSF52540">
    <property type="entry name" value="P-loop containing nucleoside triphosphate hydrolases"/>
    <property type="match status" value="1"/>
</dbReference>
<name>A0A0G1C0T3_9BACT</name>
<dbReference type="GO" id="GO:0005524">
    <property type="term" value="F:ATP binding"/>
    <property type="evidence" value="ECO:0007669"/>
    <property type="project" value="UniProtKB-KW"/>
</dbReference>
<dbReference type="EMBL" id="LCCW01000003">
    <property type="protein sequence ID" value="KKS43258.1"/>
    <property type="molecule type" value="Genomic_DNA"/>
</dbReference>
<gene>
    <name evidence="6" type="ORF">UV02_C0003G0012</name>
</gene>
<evidence type="ECO:0000256" key="4">
    <source>
        <dbReference type="SAM" id="Coils"/>
    </source>
</evidence>
<evidence type="ECO:0000259" key="5">
    <source>
        <dbReference type="PROSITE" id="PS00662"/>
    </source>
</evidence>
<evidence type="ECO:0000313" key="7">
    <source>
        <dbReference type="Proteomes" id="UP000034516"/>
    </source>
</evidence>
<dbReference type="PROSITE" id="PS00662">
    <property type="entry name" value="T2SP_E"/>
    <property type="match status" value="1"/>
</dbReference>
<dbReference type="PANTHER" id="PTHR30258:SF1">
    <property type="entry name" value="PROTEIN TRANSPORT PROTEIN HOFB HOMOLOG"/>
    <property type="match status" value="1"/>
</dbReference>
<dbReference type="GO" id="GO:0016887">
    <property type="term" value="F:ATP hydrolysis activity"/>
    <property type="evidence" value="ECO:0007669"/>
    <property type="project" value="TreeGrafter"/>
</dbReference>
<dbReference type="Pfam" id="PF00437">
    <property type="entry name" value="T2SSE"/>
    <property type="match status" value="1"/>
</dbReference>
<protein>
    <submittedName>
        <fullName evidence="6">Type IV pilus assembly protein PilB</fullName>
    </submittedName>
</protein>
<dbReference type="Gene3D" id="3.40.50.300">
    <property type="entry name" value="P-loop containing nucleotide triphosphate hydrolases"/>
    <property type="match status" value="1"/>
</dbReference>
<reference evidence="6 7" key="1">
    <citation type="journal article" date="2015" name="Nature">
        <title>rRNA introns, odd ribosomes, and small enigmatic genomes across a large radiation of phyla.</title>
        <authorList>
            <person name="Brown C.T."/>
            <person name="Hug L.A."/>
            <person name="Thomas B.C."/>
            <person name="Sharon I."/>
            <person name="Castelle C.J."/>
            <person name="Singh A."/>
            <person name="Wilkins M.J."/>
            <person name="Williams K.H."/>
            <person name="Banfield J.F."/>
        </authorList>
    </citation>
    <scope>NUCLEOTIDE SEQUENCE [LARGE SCALE GENOMIC DNA]</scope>
</reference>
<dbReference type="CDD" id="cd01129">
    <property type="entry name" value="PulE-GspE-like"/>
    <property type="match status" value="1"/>
</dbReference>
<comment type="similarity">
    <text evidence="1">Belongs to the GSP E family.</text>
</comment>
<keyword evidence="2" id="KW-0547">Nucleotide-binding</keyword>
<keyword evidence="3" id="KW-0067">ATP-binding</keyword>
<dbReference type="PATRIC" id="fig|1618677.3.peg.75"/>
<evidence type="ECO:0000256" key="3">
    <source>
        <dbReference type="ARBA" id="ARBA00022840"/>
    </source>
</evidence>
<organism evidence="6 7">
    <name type="scientific">Candidatus Kuenenbacteria bacterium GW2011_GWA2_42_15</name>
    <dbReference type="NCBI Taxonomy" id="1618677"/>
    <lineage>
        <taxon>Bacteria</taxon>
        <taxon>Candidatus Kueneniibacteriota</taxon>
    </lineage>
</organism>
<dbReference type="Gene3D" id="3.30.450.90">
    <property type="match status" value="1"/>
</dbReference>
<dbReference type="GO" id="GO:0005886">
    <property type="term" value="C:plasma membrane"/>
    <property type="evidence" value="ECO:0007669"/>
    <property type="project" value="TreeGrafter"/>
</dbReference>
<dbReference type="InterPro" id="IPR027417">
    <property type="entry name" value="P-loop_NTPase"/>
</dbReference>
<dbReference type="PANTHER" id="PTHR30258">
    <property type="entry name" value="TYPE II SECRETION SYSTEM PROTEIN GSPE-RELATED"/>
    <property type="match status" value="1"/>
</dbReference>
<evidence type="ECO:0000256" key="2">
    <source>
        <dbReference type="ARBA" id="ARBA00022741"/>
    </source>
</evidence>
<feature type="coiled-coil region" evidence="4">
    <location>
        <begin position="143"/>
        <end position="177"/>
    </location>
</feature>
<sequence length="705" mass="79254">MRADQPKAENQEINIVFMPKIDEAQKKLNDLLEGNDDGREEDVFLNNEPQAGDGFAVPRELNDRLVTKDELTPIPNEPSKAVREEEETRPLYERWNDNFFNNSKKEDDLQETALPATDSVGPKVDVQEEKEGVDEIKAAADRAKEFIKNNLNLINRQEELNEKIKAMERERKEDQIKMKAMNLGLGYINLKGLPIVAEALKVIDEGTAKQHNMVCFLYKKGEEIRLATTGMDNNEQGLVERIKQDYPGLRVVVFLTSEDSVEAALKLYSALPRRVERIDDIKVLEKEIETFRLEIHDIFGIQEKINQASTTEILSIIIMAAARVEASDIHLETEEKTVKARFRVDGVLHDVAVIAKENWGYLVSRIKLNAGLKINIQDKPQDGNFTLNVQGSPIDFRVSTLPTNYGESVVIRILFYDKIRKMSLDNLGVDDYNRAILLKEIEKPNGLLAITGPTGAGKTTTLYAILHKLNIQENKIITVEDPIEYKLEGINQSEVREDKGYTFAKALRSIVRQDPDIILVGEIRDQETVEIVINAALTGHLVLSTIHANSAAGVIPRFMALGAKPYLLSPAINVVMAQRLIRRICNECKQEADLTEEIRQKIKQVLETLPEGRKNVLKMKDLSEAVFYKGKGCDKCAGLGYKGQIGIFEILSITDEIKELILSGEISEQRVRQKALGQGMATLEQDGILKAIAGITSLDEVFRVT</sequence>
<keyword evidence="4" id="KW-0175">Coiled coil</keyword>
<feature type="domain" description="Bacterial type II secretion system protein E" evidence="5">
    <location>
        <begin position="511"/>
        <end position="525"/>
    </location>
</feature>
<dbReference type="InterPro" id="IPR003593">
    <property type="entry name" value="AAA+_ATPase"/>
</dbReference>
<proteinExistence type="inferred from homology"/>
<dbReference type="InterPro" id="IPR001482">
    <property type="entry name" value="T2SS/T4SS_dom"/>
</dbReference>
<accession>A0A0G1C0T3</accession>
<dbReference type="SMART" id="SM00382">
    <property type="entry name" value="AAA"/>
    <property type="match status" value="1"/>
</dbReference>
<evidence type="ECO:0000256" key="1">
    <source>
        <dbReference type="ARBA" id="ARBA00006611"/>
    </source>
</evidence>
<evidence type="ECO:0000313" key="6">
    <source>
        <dbReference type="EMBL" id="KKS43258.1"/>
    </source>
</evidence>
<dbReference type="Proteomes" id="UP000034516">
    <property type="component" value="Unassembled WGS sequence"/>
</dbReference>